<feature type="transmembrane region" description="Helical" evidence="1">
    <location>
        <begin position="335"/>
        <end position="354"/>
    </location>
</feature>
<reference evidence="3" key="1">
    <citation type="journal article" date="2019" name="Int. J. Syst. Evol. Microbiol.">
        <title>The Global Catalogue of Microorganisms (GCM) 10K type strain sequencing project: providing services to taxonomists for standard genome sequencing and annotation.</title>
        <authorList>
            <consortium name="The Broad Institute Genomics Platform"/>
            <consortium name="The Broad Institute Genome Sequencing Center for Infectious Disease"/>
            <person name="Wu L."/>
            <person name="Ma J."/>
        </authorList>
    </citation>
    <scope>NUCLEOTIDE SEQUENCE [LARGE SCALE GENOMIC DNA]</scope>
    <source>
        <strain evidence="3">CCM 7132</strain>
    </source>
</reference>
<dbReference type="Gene3D" id="3.30.70.1440">
    <property type="entry name" value="Multidrug efflux transporter AcrB pore domain"/>
    <property type="match status" value="1"/>
</dbReference>
<comment type="caution">
    <text evidence="2">The sequence shown here is derived from an EMBL/GenBank/DDBJ whole genome shotgun (WGS) entry which is preliminary data.</text>
</comment>
<feature type="transmembrane region" description="Helical" evidence="1">
    <location>
        <begin position="428"/>
        <end position="450"/>
    </location>
</feature>
<evidence type="ECO:0000256" key="1">
    <source>
        <dbReference type="SAM" id="Phobius"/>
    </source>
</evidence>
<feature type="transmembrane region" description="Helical" evidence="1">
    <location>
        <begin position="456"/>
        <end position="478"/>
    </location>
</feature>
<protein>
    <submittedName>
        <fullName evidence="2">RND transporter</fullName>
    </submittedName>
</protein>
<dbReference type="Gene3D" id="3.30.70.1320">
    <property type="entry name" value="Multidrug efflux transporter AcrB pore domain like"/>
    <property type="match status" value="1"/>
</dbReference>
<dbReference type="Pfam" id="PF00873">
    <property type="entry name" value="ACR_tran"/>
    <property type="match status" value="1"/>
</dbReference>
<dbReference type="Gene3D" id="3.30.70.1430">
    <property type="entry name" value="Multidrug efflux transporter AcrB pore domain"/>
    <property type="match status" value="2"/>
</dbReference>
<feature type="transmembrane region" description="Helical" evidence="1">
    <location>
        <begin position="361"/>
        <end position="381"/>
    </location>
</feature>
<dbReference type="SUPFAM" id="SSF82714">
    <property type="entry name" value="Multidrug efflux transporter AcrB TolC docking domain, DN and DC subdomains"/>
    <property type="match status" value="1"/>
</dbReference>
<gene>
    <name evidence="2" type="primary">ragC</name>
    <name evidence="2" type="ORF">GCM10007207_20130</name>
</gene>
<dbReference type="PRINTS" id="PR00702">
    <property type="entry name" value="ACRIFLAVINRP"/>
</dbReference>
<keyword evidence="3" id="KW-1185">Reference proteome</keyword>
<feature type="transmembrane region" description="Helical" evidence="1">
    <location>
        <begin position="942"/>
        <end position="968"/>
    </location>
</feature>
<feature type="transmembrane region" description="Helical" evidence="1">
    <location>
        <begin position="989"/>
        <end position="1008"/>
    </location>
</feature>
<feature type="transmembrane region" description="Helical" evidence="1">
    <location>
        <begin position="387"/>
        <end position="408"/>
    </location>
</feature>
<name>A0ABQ1M7U8_9PROT</name>
<dbReference type="Gene3D" id="3.30.2090.10">
    <property type="entry name" value="Multidrug efflux transporter AcrB TolC docking domain, DN and DC subdomains"/>
    <property type="match status" value="2"/>
</dbReference>
<feature type="transmembrane region" description="Helical" evidence="1">
    <location>
        <begin position="888"/>
        <end position="911"/>
    </location>
</feature>
<dbReference type="SUPFAM" id="SSF82866">
    <property type="entry name" value="Multidrug efflux transporter AcrB transmembrane domain"/>
    <property type="match status" value="2"/>
</dbReference>
<feature type="transmembrane region" description="Helical" evidence="1">
    <location>
        <begin position="918"/>
        <end position="936"/>
    </location>
</feature>
<feature type="transmembrane region" description="Helical" evidence="1">
    <location>
        <begin position="543"/>
        <end position="562"/>
    </location>
</feature>
<keyword evidence="1" id="KW-1133">Transmembrane helix</keyword>
<feature type="transmembrane region" description="Helical" evidence="1">
    <location>
        <begin position="12"/>
        <end position="31"/>
    </location>
</feature>
<dbReference type="Gene3D" id="1.20.1640.10">
    <property type="entry name" value="Multidrug efflux transporter AcrB transmembrane domain"/>
    <property type="match status" value="2"/>
</dbReference>
<evidence type="ECO:0000313" key="2">
    <source>
        <dbReference type="EMBL" id="GGC34555.1"/>
    </source>
</evidence>
<dbReference type="PANTHER" id="PTHR32063">
    <property type="match status" value="1"/>
</dbReference>
<sequence length="1054" mass="113560">MNAIVVTALRRPLTFVVFSILILMFGIMSIFKTPTDVFPEIKVPVVSVIWTYPGLLPNEFAGRITYNFELAVTTTVQNIEHMESNSYYGRSIVNIYFQPGTPVGTAEAEVTAISQTILLGLPPKVPAPMIVALDPSQVPVIALQITSEKQTPSDLFKLGVIRVRPLLATVPGAVVAHPYGGMDSFVMVSLNQEQLRAHHLSAADVQAALTAQNIVLPAGDQKIDAMDWMVQTNAAPESMEDIANIPVKRVGNAVIYIRDVADVYRGGHPQTNLVLVKGRQAVEMITQKGGTASTLDVVSATKALLPRLRAILPPDVKVSILADASVMVKEQIMDVVREMITASFLTGIVVLLFLGSWRSTVIIATSIPLAILCSIIGLGWAGQSINIMTLGGLALAVGILVDDATVMIENIDTHLEMGKDLELAIIDAANQIVIPTFVSTTCICIVWLPLFELSGVAGYLFMPMALAIIFAMIASFILSRTLVPTMAKFLLAGQVHHAHGHDDHAPAPKGFFGRFQRGFEHRFNNFREGYNTLLTRCVARRGAFVGVFMVISIASMGLYSVAGRDFFPEVKSGTLQMHMRAPLGTRIEVAGRIAALVDDRINQLLPGKVENIISNCGLPEGPHNQAFIPTPTVGTQDCDLTIALKNEESPVWDYRALLRKDLSQRFPGTVFTFQPADLTDKILNFGSAAPIDIQLSGPSVDDNYNYARHLIGKIRQIPGTADVVIQQTMSTPTLMVNGNRTFSQATGLSENDLATNELLTLAGSGVVDPQFWLDPVDNVTFPLNVYTSQDQLTHLNDLLTVPIDKGDGNPNDQTQLLGAIADVVPTGTPGEVSHYNSMSEIDIYVNVEGTDLGAVLDEVNKTIANDASNLPRTTAVDVHGQATTMHGAYVQLVFGLCVSVVLIYLLIVVNFQSWLDPFIIITALPGALGGIAWALFLTGTRLSVPALTGAIMCMGTATANSILVVSFARERLEVHGDALRAAIEAGYGRIRPVLMTALAMIVGMIPMATSNSTNAPLGRAVIGGLIVATISTLLFVPCVYAILHNRSARQKEIV</sequence>
<keyword evidence="1" id="KW-0472">Membrane</keyword>
<keyword evidence="1" id="KW-0812">Transmembrane</keyword>
<dbReference type="SUPFAM" id="SSF82693">
    <property type="entry name" value="Multidrug efflux transporter AcrB pore domain, PN1, PN2, PC1 and PC2 subdomains"/>
    <property type="match status" value="2"/>
</dbReference>
<dbReference type="PANTHER" id="PTHR32063:SF8">
    <property type="entry name" value="CATION EFFLUX PROTEIN"/>
    <property type="match status" value="1"/>
</dbReference>
<dbReference type="EMBL" id="BMCH01000005">
    <property type="protein sequence ID" value="GGC34555.1"/>
    <property type="molecule type" value="Genomic_DNA"/>
</dbReference>
<feature type="transmembrane region" description="Helical" evidence="1">
    <location>
        <begin position="1020"/>
        <end position="1043"/>
    </location>
</feature>
<dbReference type="RefSeq" id="WP_188426654.1">
    <property type="nucleotide sequence ID" value="NZ_BMCH01000005.1"/>
</dbReference>
<dbReference type="Proteomes" id="UP000637769">
    <property type="component" value="Unassembled WGS sequence"/>
</dbReference>
<organism evidence="2 3">
    <name type="scientific">Asaia siamensis</name>
    <dbReference type="NCBI Taxonomy" id="110479"/>
    <lineage>
        <taxon>Bacteria</taxon>
        <taxon>Pseudomonadati</taxon>
        <taxon>Pseudomonadota</taxon>
        <taxon>Alphaproteobacteria</taxon>
        <taxon>Acetobacterales</taxon>
        <taxon>Acetobacteraceae</taxon>
        <taxon>Asaia</taxon>
    </lineage>
</organism>
<dbReference type="InterPro" id="IPR001036">
    <property type="entry name" value="Acrflvin-R"/>
</dbReference>
<accession>A0ABQ1M7U8</accession>
<dbReference type="InterPro" id="IPR027463">
    <property type="entry name" value="AcrB_DN_DC_subdom"/>
</dbReference>
<evidence type="ECO:0000313" key="3">
    <source>
        <dbReference type="Proteomes" id="UP000637769"/>
    </source>
</evidence>
<proteinExistence type="predicted"/>